<evidence type="ECO:0000256" key="1">
    <source>
        <dbReference type="ARBA" id="ARBA00005964"/>
    </source>
</evidence>
<feature type="signal peptide" evidence="3">
    <location>
        <begin position="1"/>
        <end position="18"/>
    </location>
</feature>
<evidence type="ECO:0000256" key="3">
    <source>
        <dbReference type="RuleBase" id="RU361235"/>
    </source>
</evidence>
<dbReference type="Proteomes" id="UP000651452">
    <property type="component" value="Unassembled WGS sequence"/>
</dbReference>
<dbReference type="Pfam" id="PF00135">
    <property type="entry name" value="COesterase"/>
    <property type="match status" value="1"/>
</dbReference>
<keyword evidence="2 3" id="KW-0378">Hydrolase</keyword>
<sequence length="558" mass="60722">MKTSITLGALAPASLVWAALYNQVIDTVYGPVQGIAAFDAQPNTNISNWRDVTVWKGIPFAANTAGQNRWKPLQKRQAWNTTLVASQFGDTCPGKASFGNFAKRQMSGSPPNGTSGMGGDNSTSGFSGDSVASSEDCLNLNIWTSANSTQEKCPVMIWSYPAGGSAAQPLFDGAGMAAKGIVFVNYNYRNAAFGWLAHPQLNAEMEQEVGHNVSGNWAMLDQFAVVKWVHENIGAFGGDPEQITVAGQSAGSAASYHMLNSPLTKGLIKGAIIESGIRYPRDPFCSSLAENYRNMSTALATGEALMGYYNATTIEELRELSMDKLNEYSSSGFGAVLDYYAMPNTYLEIMLNGPANDVPVLTGNTKDESGASLPINTTVAGYISSLQSYYGDEFAARFLELYPANNNSEADRSSNAHYSATLRVGTWLFANEWDVSPVKSPIYTYFWDHAPPGQERGAYHESEINYVLNNLYGTDDPWEEVDFLIAQKMSGYWANFVKTHNLNTGGIYDGTGQLVQWNPSAPDKPVAMRMGDGWGDMDVASNAQIELIQDWFKSNKAY</sequence>
<organism evidence="6 7">
    <name type="scientific">Ascochyta lentis</name>
    <dbReference type="NCBI Taxonomy" id="205686"/>
    <lineage>
        <taxon>Eukaryota</taxon>
        <taxon>Fungi</taxon>
        <taxon>Dikarya</taxon>
        <taxon>Ascomycota</taxon>
        <taxon>Pezizomycotina</taxon>
        <taxon>Dothideomycetes</taxon>
        <taxon>Pleosporomycetidae</taxon>
        <taxon>Pleosporales</taxon>
        <taxon>Pleosporineae</taxon>
        <taxon>Didymellaceae</taxon>
        <taxon>Ascochyta</taxon>
    </lineage>
</organism>
<gene>
    <name evidence="6" type="ORF">EKO04_008103</name>
</gene>
<evidence type="ECO:0000256" key="4">
    <source>
        <dbReference type="SAM" id="MobiDB-lite"/>
    </source>
</evidence>
<proteinExistence type="inferred from homology"/>
<name>A0A8H7MFY2_9PLEO</name>
<dbReference type="PANTHER" id="PTHR11559">
    <property type="entry name" value="CARBOXYLESTERASE"/>
    <property type="match status" value="1"/>
</dbReference>
<reference evidence="6" key="1">
    <citation type="submission" date="2018-12" db="EMBL/GenBank/DDBJ databases">
        <authorList>
            <person name="Syme R.A."/>
            <person name="Farfan-Caceres L."/>
            <person name="Lichtenzveig J."/>
        </authorList>
    </citation>
    <scope>NUCLEOTIDE SEQUENCE</scope>
    <source>
        <strain evidence="6">Al4</strain>
    </source>
</reference>
<dbReference type="InterPro" id="IPR029058">
    <property type="entry name" value="AB_hydrolase_fold"/>
</dbReference>
<dbReference type="EC" id="3.1.1.-" evidence="3"/>
<dbReference type="InterPro" id="IPR002018">
    <property type="entry name" value="CarbesteraseB"/>
</dbReference>
<reference evidence="6" key="2">
    <citation type="submission" date="2020-09" db="EMBL/GenBank/DDBJ databases">
        <title>Reference genome assembly for Australian Ascochyta lentis isolate Al4.</title>
        <authorList>
            <person name="Lee R.C."/>
            <person name="Farfan-Caceres L.M."/>
            <person name="Debler J.W."/>
            <person name="Williams A.H."/>
            <person name="Henares B.M."/>
        </authorList>
    </citation>
    <scope>NUCLEOTIDE SEQUENCE</scope>
    <source>
        <strain evidence="6">Al4</strain>
    </source>
</reference>
<evidence type="ECO:0000259" key="5">
    <source>
        <dbReference type="Pfam" id="PF00135"/>
    </source>
</evidence>
<accession>A0A8H7MFY2</accession>
<protein>
    <recommendedName>
        <fullName evidence="3">Carboxylic ester hydrolase</fullName>
        <ecNumber evidence="3">3.1.1.-</ecNumber>
    </recommendedName>
</protein>
<dbReference type="SUPFAM" id="SSF53474">
    <property type="entry name" value="alpha/beta-Hydrolases"/>
    <property type="match status" value="1"/>
</dbReference>
<dbReference type="EMBL" id="RZGK01000015">
    <property type="protein sequence ID" value="KAF9693563.1"/>
    <property type="molecule type" value="Genomic_DNA"/>
</dbReference>
<feature type="chain" id="PRO_5034645370" description="Carboxylic ester hydrolase" evidence="3">
    <location>
        <begin position="19"/>
        <end position="558"/>
    </location>
</feature>
<keyword evidence="7" id="KW-1185">Reference proteome</keyword>
<evidence type="ECO:0000313" key="6">
    <source>
        <dbReference type="EMBL" id="KAF9693563.1"/>
    </source>
</evidence>
<dbReference type="AlphaFoldDB" id="A0A8H7MFY2"/>
<dbReference type="InterPro" id="IPR019826">
    <property type="entry name" value="Carboxylesterase_B_AS"/>
</dbReference>
<feature type="domain" description="Carboxylesterase type B" evidence="5">
    <location>
        <begin position="23"/>
        <end position="530"/>
    </location>
</feature>
<evidence type="ECO:0000313" key="7">
    <source>
        <dbReference type="Proteomes" id="UP000651452"/>
    </source>
</evidence>
<comment type="similarity">
    <text evidence="1 3">Belongs to the type-B carboxylesterase/lipase family.</text>
</comment>
<dbReference type="PROSITE" id="PS00122">
    <property type="entry name" value="CARBOXYLESTERASE_B_1"/>
    <property type="match status" value="1"/>
</dbReference>
<comment type="caution">
    <text evidence="6">The sequence shown here is derived from an EMBL/GenBank/DDBJ whole genome shotgun (WGS) entry which is preliminary data.</text>
</comment>
<feature type="compositionally biased region" description="Polar residues" evidence="4">
    <location>
        <begin position="106"/>
        <end position="128"/>
    </location>
</feature>
<dbReference type="InterPro" id="IPR050309">
    <property type="entry name" value="Type-B_Carboxylest/Lipase"/>
</dbReference>
<feature type="region of interest" description="Disordered" evidence="4">
    <location>
        <begin position="105"/>
        <end position="128"/>
    </location>
</feature>
<dbReference type="GO" id="GO:0016787">
    <property type="term" value="F:hydrolase activity"/>
    <property type="evidence" value="ECO:0007669"/>
    <property type="project" value="UniProtKB-KW"/>
</dbReference>
<keyword evidence="3" id="KW-0732">Signal</keyword>
<evidence type="ECO:0000256" key="2">
    <source>
        <dbReference type="ARBA" id="ARBA00022801"/>
    </source>
</evidence>
<dbReference type="OrthoDB" id="408631at2759"/>
<dbReference type="Gene3D" id="3.40.50.1820">
    <property type="entry name" value="alpha/beta hydrolase"/>
    <property type="match status" value="1"/>
</dbReference>